<dbReference type="OrthoDB" id="2013610at2759"/>
<gene>
    <name evidence="1" type="ORF">J1N35_001977</name>
</gene>
<keyword evidence="2" id="KW-1185">Reference proteome</keyword>
<evidence type="ECO:0000313" key="1">
    <source>
        <dbReference type="EMBL" id="KAH1130599.1"/>
    </source>
</evidence>
<proteinExistence type="predicted"/>
<dbReference type="EMBL" id="JAIQCV010000001">
    <property type="protein sequence ID" value="KAH1130599.1"/>
    <property type="molecule type" value="Genomic_DNA"/>
</dbReference>
<comment type="caution">
    <text evidence="1">The sequence shown here is derived from an EMBL/GenBank/DDBJ whole genome shotgun (WGS) entry which is preliminary data.</text>
</comment>
<dbReference type="Proteomes" id="UP000828251">
    <property type="component" value="Unassembled WGS sequence"/>
</dbReference>
<dbReference type="AlphaFoldDB" id="A0A9D3WK57"/>
<accession>A0A9D3WK57</accession>
<name>A0A9D3WK57_9ROSI</name>
<sequence length="152" mass="17121">MAILKRFHPRFEAVTDRTVHLPCQFFIHCFILGLRSDIKNYILVYRLTSLKDAMILAQLHEQIIVPEKGLLKPSLGNPKPLLPTPTHLPSPLLVVLTIGHRYGHPPNCNKVQLAQDFGLQQSAHGLQQKPQYAAGLSHPHYTTDLYFGQISA</sequence>
<organism evidence="1 2">
    <name type="scientific">Gossypium stocksii</name>
    <dbReference type="NCBI Taxonomy" id="47602"/>
    <lineage>
        <taxon>Eukaryota</taxon>
        <taxon>Viridiplantae</taxon>
        <taxon>Streptophyta</taxon>
        <taxon>Embryophyta</taxon>
        <taxon>Tracheophyta</taxon>
        <taxon>Spermatophyta</taxon>
        <taxon>Magnoliopsida</taxon>
        <taxon>eudicotyledons</taxon>
        <taxon>Gunneridae</taxon>
        <taxon>Pentapetalae</taxon>
        <taxon>rosids</taxon>
        <taxon>malvids</taxon>
        <taxon>Malvales</taxon>
        <taxon>Malvaceae</taxon>
        <taxon>Malvoideae</taxon>
        <taxon>Gossypium</taxon>
    </lineage>
</organism>
<reference evidence="1 2" key="1">
    <citation type="journal article" date="2021" name="Plant Biotechnol. J.">
        <title>Multi-omics assisted identification of the key and species-specific regulatory components of drought-tolerant mechanisms in Gossypium stocksii.</title>
        <authorList>
            <person name="Yu D."/>
            <person name="Ke L."/>
            <person name="Zhang D."/>
            <person name="Wu Y."/>
            <person name="Sun Y."/>
            <person name="Mei J."/>
            <person name="Sun J."/>
            <person name="Sun Y."/>
        </authorList>
    </citation>
    <scope>NUCLEOTIDE SEQUENCE [LARGE SCALE GENOMIC DNA]</scope>
    <source>
        <strain evidence="2">cv. E1</strain>
        <tissue evidence="1">Leaf</tissue>
    </source>
</reference>
<protein>
    <submittedName>
        <fullName evidence="1">Uncharacterized protein</fullName>
    </submittedName>
</protein>
<evidence type="ECO:0000313" key="2">
    <source>
        <dbReference type="Proteomes" id="UP000828251"/>
    </source>
</evidence>